<accession>A0A7W9TZ53</accession>
<reference evidence="6 7" key="1">
    <citation type="submission" date="2020-08" db="EMBL/GenBank/DDBJ databases">
        <title>Above-ground endophytic microbial communities from plants in different locations in the United States.</title>
        <authorList>
            <person name="Frank C."/>
        </authorList>
    </citation>
    <scope>NUCLEOTIDE SEQUENCE [LARGE SCALE GENOMIC DNA]</scope>
    <source>
        <strain evidence="6 7">WP4_2_2</strain>
    </source>
</reference>
<dbReference type="Gene3D" id="1.10.10.10">
    <property type="entry name" value="Winged helix-like DNA-binding domain superfamily/Winged helix DNA-binding domain"/>
    <property type="match status" value="1"/>
</dbReference>
<keyword evidence="4" id="KW-0804">Transcription</keyword>
<proteinExistence type="inferred from homology"/>
<keyword evidence="3 6" id="KW-0238">DNA-binding</keyword>
<evidence type="ECO:0000256" key="1">
    <source>
        <dbReference type="ARBA" id="ARBA00009437"/>
    </source>
</evidence>
<dbReference type="GO" id="GO:0005829">
    <property type="term" value="C:cytosol"/>
    <property type="evidence" value="ECO:0007669"/>
    <property type="project" value="TreeGrafter"/>
</dbReference>
<comment type="caution">
    <text evidence="6">The sequence shown here is derived from an EMBL/GenBank/DDBJ whole genome shotgun (WGS) entry which is preliminary data.</text>
</comment>
<evidence type="ECO:0000256" key="4">
    <source>
        <dbReference type="ARBA" id="ARBA00023163"/>
    </source>
</evidence>
<dbReference type="RefSeq" id="WP_183724886.1">
    <property type="nucleotide sequence ID" value="NZ_JACHBW010000008.1"/>
</dbReference>
<keyword evidence="2" id="KW-0805">Transcription regulation</keyword>
<dbReference type="Pfam" id="PF00126">
    <property type="entry name" value="HTH_1"/>
    <property type="match status" value="1"/>
</dbReference>
<dbReference type="InterPro" id="IPR050950">
    <property type="entry name" value="HTH-type_LysR_regulators"/>
</dbReference>
<dbReference type="Gene3D" id="3.40.190.290">
    <property type="match status" value="1"/>
</dbReference>
<dbReference type="SUPFAM" id="SSF46785">
    <property type="entry name" value="Winged helix' DNA-binding domain"/>
    <property type="match status" value="1"/>
</dbReference>
<evidence type="ECO:0000313" key="6">
    <source>
        <dbReference type="EMBL" id="MBB6103386.1"/>
    </source>
</evidence>
<dbReference type="InterPro" id="IPR005119">
    <property type="entry name" value="LysR_subst-bd"/>
</dbReference>
<feature type="domain" description="HTH lysR-type" evidence="5">
    <location>
        <begin position="6"/>
        <end position="63"/>
    </location>
</feature>
<dbReference type="PROSITE" id="PS50931">
    <property type="entry name" value="HTH_LYSR"/>
    <property type="match status" value="1"/>
</dbReference>
<evidence type="ECO:0000256" key="2">
    <source>
        <dbReference type="ARBA" id="ARBA00023015"/>
    </source>
</evidence>
<gene>
    <name evidence="6" type="ORF">F4827_003241</name>
</gene>
<evidence type="ECO:0000259" key="5">
    <source>
        <dbReference type="PROSITE" id="PS50931"/>
    </source>
</evidence>
<protein>
    <submittedName>
        <fullName evidence="6">DNA-binding transcriptional LysR family regulator</fullName>
    </submittedName>
</protein>
<dbReference type="EMBL" id="JACHBW010000008">
    <property type="protein sequence ID" value="MBB6103386.1"/>
    <property type="molecule type" value="Genomic_DNA"/>
</dbReference>
<dbReference type="AlphaFoldDB" id="A0A7W9TZ53"/>
<name>A0A7W9TZ53_9BURK</name>
<dbReference type="GO" id="GO:0003700">
    <property type="term" value="F:DNA-binding transcription factor activity"/>
    <property type="evidence" value="ECO:0007669"/>
    <property type="project" value="InterPro"/>
</dbReference>
<dbReference type="GO" id="GO:0003677">
    <property type="term" value="F:DNA binding"/>
    <property type="evidence" value="ECO:0007669"/>
    <property type="project" value="UniProtKB-KW"/>
</dbReference>
<dbReference type="PANTHER" id="PTHR30419">
    <property type="entry name" value="HTH-TYPE TRANSCRIPTIONAL REGULATOR YBHD"/>
    <property type="match status" value="1"/>
</dbReference>
<dbReference type="InterPro" id="IPR036388">
    <property type="entry name" value="WH-like_DNA-bd_sf"/>
</dbReference>
<dbReference type="Proteomes" id="UP000571554">
    <property type="component" value="Unassembled WGS sequence"/>
</dbReference>
<dbReference type="PANTHER" id="PTHR30419:SF30">
    <property type="entry name" value="LYSR FAMILY TRANSCRIPTIONAL REGULATOR"/>
    <property type="match status" value="1"/>
</dbReference>
<sequence length="318" mass="34178">MSPSRITLRQLDAFVTVVDTHSFSRAGERLSLTPSAVSQLIAELETALGFRVLERTTRNVSLSPAGREYLASAKSVLNHLERAASIAADIRNRAAGIVRVAAPLVIASAILPSAIKAYTAEHPKVVVRIRDAAVDSLVDMVSNADVDLAVGPDREVGNDVGRIALFASPWVLWCSPDHPFAHRKSVRWSDLRAQTLVAAGRDHERSVSEMRLGAPEEQRIAPIEIVDNISTALGIAAEGLAMTLAPAYVGLLAKRWGLTVRRVVGPEVVRQVCVYFSTSRAASPAAEGFKDFLATWVNGRSDLGSPSPLPGRHGTKDK</sequence>
<dbReference type="FunFam" id="1.10.10.10:FF:000001">
    <property type="entry name" value="LysR family transcriptional regulator"/>
    <property type="match status" value="1"/>
</dbReference>
<organism evidence="6 7">
    <name type="scientific">Paraburkholderia bannensis</name>
    <dbReference type="NCBI Taxonomy" id="765414"/>
    <lineage>
        <taxon>Bacteria</taxon>
        <taxon>Pseudomonadati</taxon>
        <taxon>Pseudomonadota</taxon>
        <taxon>Betaproteobacteria</taxon>
        <taxon>Burkholderiales</taxon>
        <taxon>Burkholderiaceae</taxon>
        <taxon>Paraburkholderia</taxon>
    </lineage>
</organism>
<keyword evidence="7" id="KW-1185">Reference proteome</keyword>
<comment type="similarity">
    <text evidence="1">Belongs to the LysR transcriptional regulatory family.</text>
</comment>
<dbReference type="InterPro" id="IPR000847">
    <property type="entry name" value="LysR_HTH_N"/>
</dbReference>
<dbReference type="InterPro" id="IPR036390">
    <property type="entry name" value="WH_DNA-bd_sf"/>
</dbReference>
<evidence type="ECO:0000313" key="7">
    <source>
        <dbReference type="Proteomes" id="UP000571554"/>
    </source>
</evidence>
<dbReference type="Pfam" id="PF03466">
    <property type="entry name" value="LysR_substrate"/>
    <property type="match status" value="1"/>
</dbReference>
<evidence type="ECO:0000256" key="3">
    <source>
        <dbReference type="ARBA" id="ARBA00023125"/>
    </source>
</evidence>
<dbReference type="SUPFAM" id="SSF53850">
    <property type="entry name" value="Periplasmic binding protein-like II"/>
    <property type="match status" value="1"/>
</dbReference>